<gene>
    <name evidence="1" type="ORF">TIFTF001_016980</name>
</gene>
<proteinExistence type="predicted"/>
<sequence length="103" mass="11367">MVNRPPWDPYGDLLPAPLPRLLDLQRARPPPSTLIYTIIGTGKRSPQISQAVFSIKPQTPDHSDSSTKIGELRTHELGKSAPPTRLVTLTHQRSITIDDEPAP</sequence>
<comment type="caution">
    <text evidence="1">The sequence shown here is derived from an EMBL/GenBank/DDBJ whole genome shotgun (WGS) entry which is preliminary data.</text>
</comment>
<evidence type="ECO:0000313" key="1">
    <source>
        <dbReference type="EMBL" id="GMN47805.1"/>
    </source>
</evidence>
<reference evidence="1" key="1">
    <citation type="submission" date="2023-07" db="EMBL/GenBank/DDBJ databases">
        <title>draft genome sequence of fig (Ficus carica).</title>
        <authorList>
            <person name="Takahashi T."/>
            <person name="Nishimura K."/>
        </authorList>
    </citation>
    <scope>NUCLEOTIDE SEQUENCE</scope>
</reference>
<name>A0AA88A9R4_FICCA</name>
<protein>
    <submittedName>
        <fullName evidence="1">Uncharacterized protein</fullName>
    </submittedName>
</protein>
<dbReference type="AlphaFoldDB" id="A0AA88A9R4"/>
<accession>A0AA88A9R4</accession>
<organism evidence="1 2">
    <name type="scientific">Ficus carica</name>
    <name type="common">Common fig</name>
    <dbReference type="NCBI Taxonomy" id="3494"/>
    <lineage>
        <taxon>Eukaryota</taxon>
        <taxon>Viridiplantae</taxon>
        <taxon>Streptophyta</taxon>
        <taxon>Embryophyta</taxon>
        <taxon>Tracheophyta</taxon>
        <taxon>Spermatophyta</taxon>
        <taxon>Magnoliopsida</taxon>
        <taxon>eudicotyledons</taxon>
        <taxon>Gunneridae</taxon>
        <taxon>Pentapetalae</taxon>
        <taxon>rosids</taxon>
        <taxon>fabids</taxon>
        <taxon>Rosales</taxon>
        <taxon>Moraceae</taxon>
        <taxon>Ficeae</taxon>
        <taxon>Ficus</taxon>
    </lineage>
</organism>
<keyword evidence="2" id="KW-1185">Reference proteome</keyword>
<dbReference type="Proteomes" id="UP001187192">
    <property type="component" value="Unassembled WGS sequence"/>
</dbReference>
<evidence type="ECO:0000313" key="2">
    <source>
        <dbReference type="Proteomes" id="UP001187192"/>
    </source>
</evidence>
<dbReference type="EMBL" id="BTGU01000026">
    <property type="protein sequence ID" value="GMN47805.1"/>
    <property type="molecule type" value="Genomic_DNA"/>
</dbReference>